<dbReference type="EMBL" id="ABSU01000001">
    <property type="protein sequence ID" value="EFE37035.1"/>
    <property type="molecule type" value="Genomic_DNA"/>
</dbReference>
<dbReference type="Proteomes" id="UP000008866">
    <property type="component" value="Unassembled WGS sequence"/>
</dbReference>
<sequence length="208" mass="23419">MDKRRRGRKRKEKEKGERERERERKGENPQVLRARSQNDTKKRNSKQPRYDIGNYRAAPGDEWGRGAVAQLVDWLRAAPALKQDPAPGLARPISGGRRWSSITPSSIEALAGCEAWRDGVLPGEREIGRRTVNRIDYLLGRMRQDGVEEQQCVRVSSPLRRPLRAVVVVVVDRLPSSAEAGKPAVRRDDQHAIHAMPSMEPVTHLAAA</sequence>
<dbReference type="GeneID" id="9522525"/>
<reference evidence="3" key="1">
    <citation type="journal article" date="2011" name="Genome Biol.">
        <title>Comparative and functional genomics provide insights into the pathogenicity of dermatophytic fungi.</title>
        <authorList>
            <person name="Burmester A."/>
            <person name="Shelest E."/>
            <person name="Gloeckner G."/>
            <person name="Heddergott C."/>
            <person name="Schindler S."/>
            <person name="Staib P."/>
            <person name="Heidel A."/>
            <person name="Felder M."/>
            <person name="Petzold A."/>
            <person name="Szafranski K."/>
            <person name="Feuermann M."/>
            <person name="Pedruzzi I."/>
            <person name="Priebe S."/>
            <person name="Groth M."/>
            <person name="Winkler R."/>
            <person name="Li W."/>
            <person name="Kniemeyer O."/>
            <person name="Schroeckh V."/>
            <person name="Hertweck C."/>
            <person name="Hube B."/>
            <person name="White T.C."/>
            <person name="Platzer M."/>
            <person name="Guthke R."/>
            <person name="Heitman J."/>
            <person name="Woestemeyer J."/>
            <person name="Zipfel P.F."/>
            <person name="Monod M."/>
            <person name="Brakhage A.A."/>
        </authorList>
    </citation>
    <scope>NUCLEOTIDE SEQUENCE [LARGE SCALE GENOMIC DNA]</scope>
    <source>
        <strain evidence="3">ATCC MYA-4681 / CBS 112371</strain>
    </source>
</reference>
<evidence type="ECO:0000256" key="1">
    <source>
        <dbReference type="SAM" id="MobiDB-lite"/>
    </source>
</evidence>
<dbReference type="AlphaFoldDB" id="D4AJW2"/>
<feature type="compositionally biased region" description="Basic residues" evidence="1">
    <location>
        <begin position="1"/>
        <end position="12"/>
    </location>
</feature>
<keyword evidence="3" id="KW-1185">Reference proteome</keyword>
<gene>
    <name evidence="2" type="ORF">ARB_04562</name>
</gene>
<accession>D4AJW2</accession>
<comment type="caution">
    <text evidence="2">The sequence shown here is derived from an EMBL/GenBank/DDBJ whole genome shotgun (WGS) entry which is preliminary data.</text>
</comment>
<proteinExistence type="predicted"/>
<name>D4AJW2_ARTBC</name>
<evidence type="ECO:0000313" key="3">
    <source>
        <dbReference type="Proteomes" id="UP000008866"/>
    </source>
</evidence>
<protein>
    <submittedName>
        <fullName evidence="2">Uncharacterized protein</fullName>
    </submittedName>
</protein>
<feature type="compositionally biased region" description="Basic and acidic residues" evidence="1">
    <location>
        <begin position="13"/>
        <end position="27"/>
    </location>
</feature>
<dbReference type="RefSeq" id="XP_003017680.1">
    <property type="nucleotide sequence ID" value="XM_003017634.1"/>
</dbReference>
<feature type="region of interest" description="Disordered" evidence="1">
    <location>
        <begin position="1"/>
        <end position="58"/>
    </location>
</feature>
<evidence type="ECO:0000313" key="2">
    <source>
        <dbReference type="EMBL" id="EFE37035.1"/>
    </source>
</evidence>
<organism evidence="2 3">
    <name type="scientific">Arthroderma benhamiae (strain ATCC MYA-4681 / CBS 112371)</name>
    <name type="common">Trichophyton mentagrophytes</name>
    <dbReference type="NCBI Taxonomy" id="663331"/>
    <lineage>
        <taxon>Eukaryota</taxon>
        <taxon>Fungi</taxon>
        <taxon>Dikarya</taxon>
        <taxon>Ascomycota</taxon>
        <taxon>Pezizomycotina</taxon>
        <taxon>Eurotiomycetes</taxon>
        <taxon>Eurotiomycetidae</taxon>
        <taxon>Onygenales</taxon>
        <taxon>Arthrodermataceae</taxon>
        <taxon>Trichophyton</taxon>
    </lineage>
</organism>
<dbReference type="HOGENOM" id="CLU_1320584_0_0_1"/>
<dbReference type="KEGG" id="abe:ARB_04562"/>